<dbReference type="GeneID" id="113517931"/>
<organism evidence="1 2">
    <name type="scientific">Galleria mellonella</name>
    <name type="common">Greater wax moth</name>
    <dbReference type="NCBI Taxonomy" id="7137"/>
    <lineage>
        <taxon>Eukaryota</taxon>
        <taxon>Metazoa</taxon>
        <taxon>Ecdysozoa</taxon>
        <taxon>Arthropoda</taxon>
        <taxon>Hexapoda</taxon>
        <taxon>Insecta</taxon>
        <taxon>Pterygota</taxon>
        <taxon>Neoptera</taxon>
        <taxon>Endopterygota</taxon>
        <taxon>Lepidoptera</taxon>
        <taxon>Glossata</taxon>
        <taxon>Ditrysia</taxon>
        <taxon>Pyraloidea</taxon>
        <taxon>Pyralidae</taxon>
        <taxon>Galleriinae</taxon>
        <taxon>Galleria</taxon>
    </lineage>
</organism>
<dbReference type="InParanoid" id="A0A6J1WZ63"/>
<evidence type="ECO:0000313" key="1">
    <source>
        <dbReference type="Proteomes" id="UP001652740"/>
    </source>
</evidence>
<dbReference type="RefSeq" id="XP_026758474.2">
    <property type="nucleotide sequence ID" value="XM_026902673.2"/>
</dbReference>
<dbReference type="Gene3D" id="2.130.10.10">
    <property type="entry name" value="YVTN repeat-like/Quinoprotein amine dehydrogenase"/>
    <property type="match status" value="1"/>
</dbReference>
<accession>A0A6J1WZ63</accession>
<dbReference type="SUPFAM" id="SSF63829">
    <property type="entry name" value="Calcium-dependent phosphotriesterase"/>
    <property type="match status" value="1"/>
</dbReference>
<dbReference type="KEGG" id="gmw:113517931"/>
<reference evidence="2" key="1">
    <citation type="submission" date="2025-08" db="UniProtKB">
        <authorList>
            <consortium name="RefSeq"/>
        </authorList>
    </citation>
    <scope>IDENTIFICATION</scope>
    <source>
        <tissue evidence="2">Whole larvae</tissue>
    </source>
</reference>
<dbReference type="InterPro" id="IPR015943">
    <property type="entry name" value="WD40/YVTN_repeat-like_dom_sf"/>
</dbReference>
<dbReference type="AlphaFoldDB" id="A0A6J1WZ63"/>
<dbReference type="Proteomes" id="UP001652740">
    <property type="component" value="Unplaced"/>
</dbReference>
<name>A0A6J1WZ63_GALME</name>
<keyword evidence="1" id="KW-1185">Reference proteome</keyword>
<sequence length="282" mass="32178">MRYINYYFVYYFVTVHSTGLSTKYCDLQSNDITKQCFVKETLASLPHSPNQLAVDRSSNILYFSFDIGQGEYIPATLRIDTKKVTVLKGVKDAFAVAANTATGDIYFGGSHGIYKYNRLIKVLKRLSVSNLDIWWLFIKNYVYFIKFPSLSAFYYQNKALKPVPQLKSTTVHQFVIDKDDNTIFINGTGLFSIKNDSNIATLLKNSPKFFGMSINSEGHVYVCSEDGIFVISEMFQKVKRIINIQGVLGFTFDKHNNIIYTDSHELIRLLPVNNNSAIRNLL</sequence>
<evidence type="ECO:0000313" key="2">
    <source>
        <dbReference type="RefSeq" id="XP_026758474.2"/>
    </source>
</evidence>
<gene>
    <name evidence="2" type="primary">LOC113517931</name>
</gene>
<proteinExistence type="predicted"/>
<protein>
    <submittedName>
        <fullName evidence="2">Ommochrome-binding protein-like</fullName>
    </submittedName>
</protein>